<name>A0ABQ6LPL1_9RHOB</name>
<dbReference type="PANTHER" id="PTHR42852:SF6">
    <property type="entry name" value="THIOL:DISULFIDE INTERCHANGE PROTEIN DSBE"/>
    <property type="match status" value="1"/>
</dbReference>
<reference evidence="7 8" key="1">
    <citation type="submission" date="2023-04" db="EMBL/GenBank/DDBJ databases">
        <title>Marinoamorphus aggregata gen. nov., sp. Nov., isolate from tissue of brittle star Ophioplocus japonicus.</title>
        <authorList>
            <person name="Kawano K."/>
            <person name="Sawayama S."/>
            <person name="Nakagawa S."/>
        </authorList>
    </citation>
    <scope>NUCLEOTIDE SEQUENCE [LARGE SCALE GENOMIC DNA]</scope>
    <source>
        <strain evidence="7 8">NKW23</strain>
    </source>
</reference>
<organism evidence="7 8">
    <name type="scientific">Paralimibaculum aggregatum</name>
    <dbReference type="NCBI Taxonomy" id="3036245"/>
    <lineage>
        <taxon>Bacteria</taxon>
        <taxon>Pseudomonadati</taxon>
        <taxon>Pseudomonadota</taxon>
        <taxon>Alphaproteobacteria</taxon>
        <taxon>Rhodobacterales</taxon>
        <taxon>Paracoccaceae</taxon>
        <taxon>Paralimibaculum</taxon>
    </lineage>
</organism>
<dbReference type="PROSITE" id="PS51352">
    <property type="entry name" value="THIOREDOXIN_2"/>
    <property type="match status" value="1"/>
</dbReference>
<evidence type="ECO:0000256" key="4">
    <source>
        <dbReference type="ARBA" id="ARBA00023284"/>
    </source>
</evidence>
<dbReference type="Pfam" id="PF00578">
    <property type="entry name" value="AhpC-TSA"/>
    <property type="match status" value="1"/>
</dbReference>
<evidence type="ECO:0000313" key="7">
    <source>
        <dbReference type="EMBL" id="GMG82838.1"/>
    </source>
</evidence>
<keyword evidence="3" id="KW-1015">Disulfide bond</keyword>
<keyword evidence="8" id="KW-1185">Reference proteome</keyword>
<evidence type="ECO:0000313" key="8">
    <source>
        <dbReference type="Proteomes" id="UP001239909"/>
    </source>
</evidence>
<dbReference type="RefSeq" id="WP_285671627.1">
    <property type="nucleotide sequence ID" value="NZ_BSYI01000013.1"/>
</dbReference>
<protein>
    <recommendedName>
        <fullName evidence="6">Thioredoxin domain-containing protein</fullName>
    </recommendedName>
</protein>
<evidence type="ECO:0000256" key="1">
    <source>
        <dbReference type="ARBA" id="ARBA00004196"/>
    </source>
</evidence>
<dbReference type="SUPFAM" id="SSF52833">
    <property type="entry name" value="Thioredoxin-like"/>
    <property type="match status" value="1"/>
</dbReference>
<comment type="caution">
    <text evidence="7">The sequence shown here is derived from an EMBL/GenBank/DDBJ whole genome shotgun (WGS) entry which is preliminary data.</text>
</comment>
<feature type="domain" description="Thioredoxin" evidence="6">
    <location>
        <begin position="56"/>
        <end position="199"/>
    </location>
</feature>
<dbReference type="InterPro" id="IPR000866">
    <property type="entry name" value="AhpC/TSA"/>
</dbReference>
<dbReference type="InterPro" id="IPR013766">
    <property type="entry name" value="Thioredoxin_domain"/>
</dbReference>
<dbReference type="InterPro" id="IPR036249">
    <property type="entry name" value="Thioredoxin-like_sf"/>
</dbReference>
<evidence type="ECO:0000259" key="6">
    <source>
        <dbReference type="PROSITE" id="PS51352"/>
    </source>
</evidence>
<evidence type="ECO:0000256" key="2">
    <source>
        <dbReference type="ARBA" id="ARBA00022748"/>
    </source>
</evidence>
<keyword evidence="2" id="KW-0201">Cytochrome c-type biogenesis</keyword>
<evidence type="ECO:0000256" key="3">
    <source>
        <dbReference type="ARBA" id="ARBA00023157"/>
    </source>
</evidence>
<dbReference type="EMBL" id="BSYI01000013">
    <property type="protein sequence ID" value="GMG82838.1"/>
    <property type="molecule type" value="Genomic_DNA"/>
</dbReference>
<keyword evidence="4" id="KW-0676">Redox-active center</keyword>
<evidence type="ECO:0000256" key="5">
    <source>
        <dbReference type="SAM" id="SignalP"/>
    </source>
</evidence>
<dbReference type="InterPro" id="IPR050553">
    <property type="entry name" value="Thioredoxin_ResA/DsbE_sf"/>
</dbReference>
<dbReference type="InterPro" id="IPR017937">
    <property type="entry name" value="Thioredoxin_CS"/>
</dbReference>
<gene>
    <name evidence="7" type="ORF">LNKW23_20510</name>
</gene>
<sequence length="206" mass="21118">MTLLPRRAAAALTLAFAASLYTAAAAPANAGAAALAPEARAGLAALATGAMAKLVVHESPRAPIAAGFVDAQGAPVSLADFRGRVAVVNFWATWCPPCRAEMPALDRLAGALADAPVAVVAISTDFGGSAKSAKFYEETGIEHLALYHDAKRTVAREAAILGLPVTLLLDREGREVARLVGDAEWDSAEAKAAIRRLVELTAPPGG</sequence>
<feature type="signal peptide" evidence="5">
    <location>
        <begin position="1"/>
        <end position="30"/>
    </location>
</feature>
<proteinExistence type="predicted"/>
<keyword evidence="5" id="KW-0732">Signal</keyword>
<feature type="chain" id="PRO_5046770550" description="Thioredoxin domain-containing protein" evidence="5">
    <location>
        <begin position="31"/>
        <end position="206"/>
    </location>
</feature>
<accession>A0ABQ6LPL1</accession>
<comment type="subcellular location">
    <subcellularLocation>
        <location evidence="1">Cell envelope</location>
    </subcellularLocation>
</comment>
<dbReference type="PROSITE" id="PS00194">
    <property type="entry name" value="THIOREDOXIN_1"/>
    <property type="match status" value="1"/>
</dbReference>
<dbReference type="Gene3D" id="3.40.30.10">
    <property type="entry name" value="Glutaredoxin"/>
    <property type="match status" value="1"/>
</dbReference>
<dbReference type="Proteomes" id="UP001239909">
    <property type="component" value="Unassembled WGS sequence"/>
</dbReference>
<dbReference type="CDD" id="cd02966">
    <property type="entry name" value="TlpA_like_family"/>
    <property type="match status" value="1"/>
</dbReference>
<dbReference type="PANTHER" id="PTHR42852">
    <property type="entry name" value="THIOL:DISULFIDE INTERCHANGE PROTEIN DSBE"/>
    <property type="match status" value="1"/>
</dbReference>